<dbReference type="AlphaFoldDB" id="A0AAU9XMS6"/>
<sequence>MLNTLMLISGPDLYSPECNELIESAVLLWNKKKNRRKLPPKVPVETESTAFVAVLYSVDSACQTEAHCYCGTIHF</sequence>
<evidence type="ECO:0000313" key="2">
    <source>
        <dbReference type="Proteomes" id="UP001159428"/>
    </source>
</evidence>
<name>A0AAU9XMS6_9CNID</name>
<dbReference type="EMBL" id="CALNXJ010000050">
    <property type="protein sequence ID" value="CAH3152236.1"/>
    <property type="molecule type" value="Genomic_DNA"/>
</dbReference>
<evidence type="ECO:0000313" key="1">
    <source>
        <dbReference type="EMBL" id="CAH3152236.1"/>
    </source>
</evidence>
<accession>A0AAU9XMS6</accession>
<protein>
    <submittedName>
        <fullName evidence="1">Uncharacterized protein</fullName>
    </submittedName>
</protein>
<organism evidence="1 2">
    <name type="scientific">Pocillopora meandrina</name>
    <dbReference type="NCBI Taxonomy" id="46732"/>
    <lineage>
        <taxon>Eukaryota</taxon>
        <taxon>Metazoa</taxon>
        <taxon>Cnidaria</taxon>
        <taxon>Anthozoa</taxon>
        <taxon>Hexacorallia</taxon>
        <taxon>Scleractinia</taxon>
        <taxon>Astrocoeniina</taxon>
        <taxon>Pocilloporidae</taxon>
        <taxon>Pocillopora</taxon>
    </lineage>
</organism>
<gene>
    <name evidence="1" type="ORF">PMEA_00026613</name>
</gene>
<keyword evidence="2" id="KW-1185">Reference proteome</keyword>
<dbReference type="Proteomes" id="UP001159428">
    <property type="component" value="Unassembled WGS sequence"/>
</dbReference>
<reference evidence="1 2" key="1">
    <citation type="submission" date="2022-05" db="EMBL/GenBank/DDBJ databases">
        <authorList>
            <consortium name="Genoscope - CEA"/>
            <person name="William W."/>
        </authorList>
    </citation>
    <scope>NUCLEOTIDE SEQUENCE [LARGE SCALE GENOMIC DNA]</scope>
</reference>
<comment type="caution">
    <text evidence="1">The sequence shown here is derived from an EMBL/GenBank/DDBJ whole genome shotgun (WGS) entry which is preliminary data.</text>
</comment>
<proteinExistence type="predicted"/>